<dbReference type="InterPro" id="IPR001878">
    <property type="entry name" value="Znf_CCHC"/>
</dbReference>
<evidence type="ECO:0000259" key="4">
    <source>
        <dbReference type="PROSITE" id="PS50158"/>
    </source>
</evidence>
<reference evidence="5 6" key="1">
    <citation type="submission" date="2020-07" db="EMBL/GenBank/DDBJ databases">
        <title>Comparative genomics of pyrophilous fungi reveals a link between fire events and developmental genes.</title>
        <authorList>
            <consortium name="DOE Joint Genome Institute"/>
            <person name="Steindorff A.S."/>
            <person name="Carver A."/>
            <person name="Calhoun S."/>
            <person name="Stillman K."/>
            <person name="Liu H."/>
            <person name="Lipzen A."/>
            <person name="Pangilinan J."/>
            <person name="Labutti K."/>
            <person name="Bruns T.D."/>
            <person name="Grigoriev I.V."/>
        </authorList>
    </citation>
    <scope>NUCLEOTIDE SEQUENCE [LARGE SCALE GENOMIC DNA]</scope>
    <source>
        <strain evidence="5 6">CBS 144469</strain>
    </source>
</reference>
<organism evidence="5 6">
    <name type="scientific">Ephemerocybe angulata</name>
    <dbReference type="NCBI Taxonomy" id="980116"/>
    <lineage>
        <taxon>Eukaryota</taxon>
        <taxon>Fungi</taxon>
        <taxon>Dikarya</taxon>
        <taxon>Basidiomycota</taxon>
        <taxon>Agaricomycotina</taxon>
        <taxon>Agaricomycetes</taxon>
        <taxon>Agaricomycetidae</taxon>
        <taxon>Agaricales</taxon>
        <taxon>Agaricineae</taxon>
        <taxon>Psathyrellaceae</taxon>
        <taxon>Ephemerocybe</taxon>
    </lineage>
</organism>
<evidence type="ECO:0000256" key="1">
    <source>
        <dbReference type="ARBA" id="ARBA00022664"/>
    </source>
</evidence>
<dbReference type="Proteomes" id="UP000521943">
    <property type="component" value="Unassembled WGS sequence"/>
</dbReference>
<evidence type="ECO:0000256" key="2">
    <source>
        <dbReference type="PROSITE-ProRule" id="PRU00047"/>
    </source>
</evidence>
<evidence type="ECO:0000313" key="6">
    <source>
        <dbReference type="Proteomes" id="UP000521943"/>
    </source>
</evidence>
<feature type="compositionally biased region" description="Low complexity" evidence="3">
    <location>
        <begin position="267"/>
        <end position="294"/>
    </location>
</feature>
<dbReference type="AlphaFoldDB" id="A0A8H6H9U6"/>
<evidence type="ECO:0000313" key="5">
    <source>
        <dbReference type="EMBL" id="KAF6742182.1"/>
    </source>
</evidence>
<keyword evidence="2" id="KW-0862">Zinc</keyword>
<dbReference type="InterPro" id="IPR036875">
    <property type="entry name" value="Znf_CCHC_sf"/>
</dbReference>
<dbReference type="SMART" id="SM00343">
    <property type="entry name" value="ZnF_C2HC"/>
    <property type="match status" value="1"/>
</dbReference>
<dbReference type="EMBL" id="JACGCI010000196">
    <property type="protein sequence ID" value="KAF6742182.1"/>
    <property type="molecule type" value="Genomic_DNA"/>
</dbReference>
<keyword evidence="6" id="KW-1185">Reference proteome</keyword>
<dbReference type="GO" id="GO:0006397">
    <property type="term" value="P:mRNA processing"/>
    <property type="evidence" value="ECO:0007669"/>
    <property type="project" value="UniProtKB-KW"/>
</dbReference>
<feature type="region of interest" description="Disordered" evidence="3">
    <location>
        <begin position="252"/>
        <end position="304"/>
    </location>
</feature>
<dbReference type="SUPFAM" id="SSF57756">
    <property type="entry name" value="Retrovirus zinc finger-like domains"/>
    <property type="match status" value="1"/>
</dbReference>
<dbReference type="InterPro" id="IPR054722">
    <property type="entry name" value="PolX-like_BBD"/>
</dbReference>
<dbReference type="Pfam" id="PF22936">
    <property type="entry name" value="Pol_BBD"/>
    <property type="match status" value="1"/>
</dbReference>
<dbReference type="OrthoDB" id="3243429at2759"/>
<feature type="non-terminal residue" evidence="5">
    <location>
        <position position="1"/>
    </location>
</feature>
<proteinExistence type="predicted"/>
<keyword evidence="2" id="KW-0863">Zinc-finger</keyword>
<dbReference type="GO" id="GO:0003676">
    <property type="term" value="F:nucleic acid binding"/>
    <property type="evidence" value="ECO:0007669"/>
    <property type="project" value="InterPro"/>
</dbReference>
<name>A0A8H6H9U6_9AGAR</name>
<feature type="non-terminal residue" evidence="5">
    <location>
        <position position="544"/>
    </location>
</feature>
<dbReference type="Pfam" id="PF00098">
    <property type="entry name" value="zf-CCHC"/>
    <property type="match status" value="1"/>
</dbReference>
<keyword evidence="1" id="KW-0507">mRNA processing</keyword>
<evidence type="ECO:0000256" key="3">
    <source>
        <dbReference type="SAM" id="MobiDB-lite"/>
    </source>
</evidence>
<sequence length="544" mass="60130">STPNPFNMIFRLIRKGHLLPTSSFTFLESRGQWIDWDMKIRHTLASYNILGLILEEGEDCGNVVPEPLQYIPRISLPAHPSRDDIMIHDNWDNIDRMAYLLLTGTISDAVRSIVDRGLSSANAYRSSRPTARDVYRVLHHRYGLGNTAHGAAKWSEAKDLHCGPDVVDYLTKYSRLLQEVHASGYVVSPIDMCRAFISRLPPLMQHFSLTFSIWCDTDEVLEGAVDFKDVLKWIDRAEASYHNVIAARKSYPGQRQNTVHQPRHFSQRSQIPIPSISSSSSTNSSTSSSASFANGPSNQQPPGVRQAAIGKKCYACGEPGHTIANCTKKGGDRGNVGHDEVETGEPVGMDGVDDDEAALLTNYFDTLHLNSAFHVDTYSNTDASHCYLVPSGVSDVVDLALASTVAPPLETRSPRPALNTVLDSGCSQHIVRARDYFHSFRPISFSVGTANNKPLQVHGCGTVKVPIRLSDGSSKVLVLLDCLFAPDCPLNLLSVGRLTSGLNLRILFTESRTFAWEHVPGTRPSRFLVMPRYNHLTLLSCEFI</sequence>
<protein>
    <recommendedName>
        <fullName evidence="4">CCHC-type domain-containing protein</fullName>
    </recommendedName>
</protein>
<accession>A0A8H6H9U6</accession>
<comment type="caution">
    <text evidence="5">The sequence shown here is derived from an EMBL/GenBank/DDBJ whole genome shotgun (WGS) entry which is preliminary data.</text>
</comment>
<dbReference type="PROSITE" id="PS50158">
    <property type="entry name" value="ZF_CCHC"/>
    <property type="match status" value="1"/>
</dbReference>
<dbReference type="GO" id="GO:0008270">
    <property type="term" value="F:zinc ion binding"/>
    <property type="evidence" value="ECO:0007669"/>
    <property type="project" value="UniProtKB-KW"/>
</dbReference>
<feature type="domain" description="CCHC-type" evidence="4">
    <location>
        <begin position="312"/>
        <end position="328"/>
    </location>
</feature>
<keyword evidence="2" id="KW-0479">Metal-binding</keyword>
<dbReference type="Gene3D" id="4.10.60.10">
    <property type="entry name" value="Zinc finger, CCHC-type"/>
    <property type="match status" value="1"/>
</dbReference>
<gene>
    <name evidence="5" type="ORF">DFP72DRAFT_781525</name>
</gene>